<sequence>MTLWENGMLLRDEDLVSCLKGCPIPILSAKVVSTGAFIVTIYDIVPRTIHGTVHRVLFMVLFIGYYSRLLFIGYYSSLLFIEKKSSLMDEQAIHLLLKEQSDALHAQIAALATEWQAAKLIQPRPGGGEQGSWLPRFMRLEVPKFNRTEPKSWIFAIQEYFDLLQTTDDQRLKVIGFNLEGAAAEWFRWMSRNKLITSWEGFLESVRNRFGPCKYEDPQRSLSKLLQTGTVAQYQSEFEKLVNRVTDISENLLISFYISVSKRRAFWSLNEDILKITILKTNTPYPSRKIRRIRACIHQRPQRNKTQYAVSRRSQYAVLEIWNEYNILEDIKRGPYSKKSPIRRDLDNSTSNVLIPLDSWTSGLLVYKFPLNVITEYLVNIRKRRAFWSLNEDILKINYSKNQYAVSIKEDTATSRRSDPVETDIFPAIAFNDEVSSEKTLSCEPTVSSLNDEIDFRISFDDSDDEDYTWLERPLGCIGSSQLISFRILLHEFLNDFISDSLLLTPLCCDDIHDVTPRVSALAGCDRLVSEPLVIENYVSLIRKKFCWGTIFPIGLKRYRDPKEEPIEKEPLMELKEIGQLTAC</sequence>
<protein>
    <submittedName>
        <fullName evidence="3">Ty3-gypsy retrotransposon protein</fullName>
    </submittedName>
</protein>
<comment type="caution">
    <text evidence="3">The sequence shown here is derived from an EMBL/GenBank/DDBJ whole genome shotgun (WGS) entry which is preliminary data.</text>
</comment>
<accession>A0ABQ5FJT2</accession>
<evidence type="ECO:0000259" key="2">
    <source>
        <dbReference type="Pfam" id="PF03732"/>
    </source>
</evidence>
<keyword evidence="1" id="KW-0472">Membrane</keyword>
<organism evidence="3 4">
    <name type="scientific">Tanacetum coccineum</name>
    <dbReference type="NCBI Taxonomy" id="301880"/>
    <lineage>
        <taxon>Eukaryota</taxon>
        <taxon>Viridiplantae</taxon>
        <taxon>Streptophyta</taxon>
        <taxon>Embryophyta</taxon>
        <taxon>Tracheophyta</taxon>
        <taxon>Spermatophyta</taxon>
        <taxon>Magnoliopsida</taxon>
        <taxon>eudicotyledons</taxon>
        <taxon>Gunneridae</taxon>
        <taxon>Pentapetalae</taxon>
        <taxon>asterids</taxon>
        <taxon>campanulids</taxon>
        <taxon>Asterales</taxon>
        <taxon>Asteraceae</taxon>
        <taxon>Asteroideae</taxon>
        <taxon>Anthemideae</taxon>
        <taxon>Anthemidinae</taxon>
        <taxon>Tanacetum</taxon>
    </lineage>
</organism>
<dbReference type="Proteomes" id="UP001151760">
    <property type="component" value="Unassembled WGS sequence"/>
</dbReference>
<reference evidence="3" key="2">
    <citation type="submission" date="2022-01" db="EMBL/GenBank/DDBJ databases">
        <authorList>
            <person name="Yamashiro T."/>
            <person name="Shiraishi A."/>
            <person name="Satake H."/>
            <person name="Nakayama K."/>
        </authorList>
    </citation>
    <scope>NUCLEOTIDE SEQUENCE</scope>
</reference>
<feature type="transmembrane region" description="Helical" evidence="1">
    <location>
        <begin position="57"/>
        <end position="81"/>
    </location>
</feature>
<evidence type="ECO:0000313" key="3">
    <source>
        <dbReference type="EMBL" id="GJT63339.1"/>
    </source>
</evidence>
<dbReference type="InterPro" id="IPR005162">
    <property type="entry name" value="Retrotrans_gag_dom"/>
</dbReference>
<dbReference type="Pfam" id="PF03732">
    <property type="entry name" value="Retrotrans_gag"/>
    <property type="match status" value="1"/>
</dbReference>
<proteinExistence type="predicted"/>
<dbReference type="EMBL" id="BQNB010017452">
    <property type="protein sequence ID" value="GJT63339.1"/>
    <property type="molecule type" value="Genomic_DNA"/>
</dbReference>
<keyword evidence="4" id="KW-1185">Reference proteome</keyword>
<evidence type="ECO:0000313" key="4">
    <source>
        <dbReference type="Proteomes" id="UP001151760"/>
    </source>
</evidence>
<gene>
    <name evidence="3" type="ORF">Tco_1006872</name>
</gene>
<feature type="domain" description="Retrotransposon gag" evidence="2">
    <location>
        <begin position="175"/>
        <end position="256"/>
    </location>
</feature>
<reference evidence="3" key="1">
    <citation type="journal article" date="2022" name="Int. J. Mol. Sci.">
        <title>Draft Genome of Tanacetum Coccineum: Genomic Comparison of Closely Related Tanacetum-Family Plants.</title>
        <authorList>
            <person name="Yamashiro T."/>
            <person name="Shiraishi A."/>
            <person name="Nakayama K."/>
            <person name="Satake H."/>
        </authorList>
    </citation>
    <scope>NUCLEOTIDE SEQUENCE</scope>
</reference>
<name>A0ABQ5FJT2_9ASTR</name>
<keyword evidence="1" id="KW-0812">Transmembrane</keyword>
<evidence type="ECO:0000256" key="1">
    <source>
        <dbReference type="SAM" id="Phobius"/>
    </source>
</evidence>
<keyword evidence="1" id="KW-1133">Transmembrane helix</keyword>